<dbReference type="GO" id="GO:0030246">
    <property type="term" value="F:carbohydrate binding"/>
    <property type="evidence" value="ECO:0007669"/>
    <property type="project" value="InterPro"/>
</dbReference>
<dbReference type="STRING" id="517418.Ctha_1476"/>
<protein>
    <recommendedName>
        <fullName evidence="4">Carboxypeptidase regulatory-like domain-containing protein</fullName>
    </recommendedName>
</protein>
<dbReference type="OrthoDB" id="1443962at2"/>
<organism evidence="2 3">
    <name type="scientific">Chloroherpeton thalassium (strain ATCC 35110 / GB-78)</name>
    <dbReference type="NCBI Taxonomy" id="517418"/>
    <lineage>
        <taxon>Bacteria</taxon>
        <taxon>Pseudomonadati</taxon>
        <taxon>Chlorobiota</taxon>
        <taxon>Chlorobiia</taxon>
        <taxon>Chlorobiales</taxon>
        <taxon>Chloroherpetonaceae</taxon>
        <taxon>Chloroherpeton</taxon>
    </lineage>
</organism>
<dbReference type="RefSeq" id="WP_012500019.1">
    <property type="nucleotide sequence ID" value="NC_011026.1"/>
</dbReference>
<dbReference type="Proteomes" id="UP000001208">
    <property type="component" value="Chromosome"/>
</dbReference>
<reference evidence="2 3" key="1">
    <citation type="submission" date="2008-06" db="EMBL/GenBank/DDBJ databases">
        <title>Complete sequence of Chloroherpeton thalassium ATCC 35110.</title>
        <authorList>
            <consortium name="US DOE Joint Genome Institute"/>
            <person name="Lucas S."/>
            <person name="Copeland A."/>
            <person name="Lapidus A."/>
            <person name="Glavina del Rio T."/>
            <person name="Dalin E."/>
            <person name="Tice H."/>
            <person name="Bruce D."/>
            <person name="Goodwin L."/>
            <person name="Pitluck S."/>
            <person name="Schmutz J."/>
            <person name="Larimer F."/>
            <person name="Land M."/>
            <person name="Hauser L."/>
            <person name="Kyrpides N."/>
            <person name="Mikhailova N."/>
            <person name="Liu Z."/>
            <person name="Li T."/>
            <person name="Zhao F."/>
            <person name="Overmann J."/>
            <person name="Bryant D.A."/>
            <person name="Richardson P."/>
        </authorList>
    </citation>
    <scope>NUCLEOTIDE SEQUENCE [LARGE SCALE GENOMIC DNA]</scope>
    <source>
        <strain evidence="3">ATCC 35110 / GB-78</strain>
    </source>
</reference>
<feature type="signal peptide" evidence="1">
    <location>
        <begin position="1"/>
        <end position="19"/>
    </location>
</feature>
<evidence type="ECO:0000256" key="1">
    <source>
        <dbReference type="SAM" id="SignalP"/>
    </source>
</evidence>
<dbReference type="HOGENOM" id="CLU_2080582_0_0_10"/>
<keyword evidence="3" id="KW-1185">Reference proteome</keyword>
<feature type="chain" id="PRO_5002797684" description="Carboxypeptidase regulatory-like domain-containing protein" evidence="1">
    <location>
        <begin position="20"/>
        <end position="117"/>
    </location>
</feature>
<keyword evidence="1" id="KW-0732">Signal</keyword>
<sequence length="117" mass="12895">MKKLMIVLSLLALPLTALAEGRILGRVVDQNGDAQAEVTVRIAQGKTFWQGAITNDAGFFRLEDVPAGEYSIAAYAKGKIRTWYGSIITNDATTRYDIEVHSLEPEKPEVAKKKTNE</sequence>
<accession>B3QRY2</accession>
<name>B3QRY2_CHLT3</name>
<gene>
    <name evidence="2" type="ordered locus">Ctha_1476</name>
</gene>
<dbReference type="EMBL" id="CP001100">
    <property type="protein sequence ID" value="ACF13935.1"/>
    <property type="molecule type" value="Genomic_DNA"/>
</dbReference>
<dbReference type="Pfam" id="PF13620">
    <property type="entry name" value="CarboxypepD_reg"/>
    <property type="match status" value="1"/>
</dbReference>
<dbReference type="Gene3D" id="2.60.40.1120">
    <property type="entry name" value="Carboxypeptidase-like, regulatory domain"/>
    <property type="match status" value="1"/>
</dbReference>
<dbReference type="SUPFAM" id="SSF49452">
    <property type="entry name" value="Starch-binding domain-like"/>
    <property type="match status" value="1"/>
</dbReference>
<dbReference type="InterPro" id="IPR013784">
    <property type="entry name" value="Carb-bd-like_fold"/>
</dbReference>
<evidence type="ECO:0000313" key="2">
    <source>
        <dbReference type="EMBL" id="ACF13935.1"/>
    </source>
</evidence>
<dbReference type="KEGG" id="cts:Ctha_1476"/>
<evidence type="ECO:0008006" key="4">
    <source>
        <dbReference type="Google" id="ProtNLM"/>
    </source>
</evidence>
<evidence type="ECO:0000313" key="3">
    <source>
        <dbReference type="Proteomes" id="UP000001208"/>
    </source>
</evidence>
<proteinExistence type="predicted"/>
<dbReference type="AlphaFoldDB" id="B3QRY2"/>